<dbReference type="InterPro" id="IPR049625">
    <property type="entry name" value="Glyco_transf_61_cat"/>
</dbReference>
<accession>A2GVB8</accession>
<keyword evidence="2" id="KW-0808">Transferase</keyword>
<dbReference type="InParanoid" id="A2GVB8"/>
<evidence type="ECO:0000313" key="5">
    <source>
        <dbReference type="EMBL" id="EAX78899.1"/>
    </source>
</evidence>
<evidence type="ECO:0000256" key="1">
    <source>
        <dbReference type="ARBA" id="ARBA00022676"/>
    </source>
</evidence>
<evidence type="ECO:0000256" key="2">
    <source>
        <dbReference type="ARBA" id="ARBA00022679"/>
    </source>
</evidence>
<dbReference type="VEuPathDB" id="TrichDB:TVAGG3_1082170"/>
<evidence type="ECO:0000259" key="4">
    <source>
        <dbReference type="Pfam" id="PF04577"/>
    </source>
</evidence>
<feature type="domain" description="Glycosyltransferase 61 catalytic" evidence="4">
    <location>
        <begin position="154"/>
        <end position="327"/>
    </location>
</feature>
<dbReference type="Pfam" id="PF04577">
    <property type="entry name" value="Glyco_transf_61"/>
    <property type="match status" value="1"/>
</dbReference>
<reference evidence="5" key="2">
    <citation type="journal article" date="2007" name="Science">
        <title>Draft genome sequence of the sexually transmitted pathogen Trichomonas vaginalis.</title>
        <authorList>
            <person name="Carlton J.M."/>
            <person name="Hirt R.P."/>
            <person name="Silva J.C."/>
            <person name="Delcher A.L."/>
            <person name="Schatz M."/>
            <person name="Zhao Q."/>
            <person name="Wortman J.R."/>
            <person name="Bidwell S.L."/>
            <person name="Alsmark U.C.M."/>
            <person name="Besteiro S."/>
            <person name="Sicheritz-Ponten T."/>
            <person name="Noel C.J."/>
            <person name="Dacks J.B."/>
            <person name="Foster P.G."/>
            <person name="Simillion C."/>
            <person name="Van de Peer Y."/>
            <person name="Miranda-Saavedra D."/>
            <person name="Barton G.J."/>
            <person name="Westrop G.D."/>
            <person name="Mueller S."/>
            <person name="Dessi D."/>
            <person name="Fiori P.L."/>
            <person name="Ren Q."/>
            <person name="Paulsen I."/>
            <person name="Zhang H."/>
            <person name="Bastida-Corcuera F.D."/>
            <person name="Simoes-Barbosa A."/>
            <person name="Brown M.T."/>
            <person name="Hayes R.D."/>
            <person name="Mukherjee M."/>
            <person name="Okumura C.Y."/>
            <person name="Schneider R."/>
            <person name="Smith A.J."/>
            <person name="Vanacova S."/>
            <person name="Villalvazo M."/>
            <person name="Haas B.J."/>
            <person name="Pertea M."/>
            <person name="Feldblyum T.V."/>
            <person name="Utterback T.R."/>
            <person name="Shu C.L."/>
            <person name="Osoegawa K."/>
            <person name="de Jong P.J."/>
            <person name="Hrdy I."/>
            <person name="Horvathova L."/>
            <person name="Zubacova Z."/>
            <person name="Dolezal P."/>
            <person name="Malik S.B."/>
            <person name="Logsdon J.M. Jr."/>
            <person name="Henze K."/>
            <person name="Gupta A."/>
            <person name="Wang C.C."/>
            <person name="Dunne R.L."/>
            <person name="Upcroft J.A."/>
            <person name="Upcroft P."/>
            <person name="White O."/>
            <person name="Salzberg S.L."/>
            <person name="Tang P."/>
            <person name="Chiu C.-H."/>
            <person name="Lee Y.-S."/>
            <person name="Embley T.M."/>
            <person name="Coombs G.H."/>
            <person name="Mottram J.C."/>
            <person name="Tachezy J."/>
            <person name="Fraser-Liggett C.M."/>
            <person name="Johnson P.J."/>
        </authorList>
    </citation>
    <scope>NUCLEOTIDE SEQUENCE [LARGE SCALE GENOMIC DNA]</scope>
    <source>
        <strain evidence="5">G3</strain>
    </source>
</reference>
<protein>
    <recommendedName>
        <fullName evidence="4">Glycosyltransferase 61 catalytic domain-containing protein</fullName>
    </recommendedName>
</protein>
<dbReference type="EMBL" id="DS120860">
    <property type="protein sequence ID" value="EAX78899.1"/>
    <property type="molecule type" value="Genomic_DNA"/>
</dbReference>
<dbReference type="Proteomes" id="UP000001542">
    <property type="component" value="Unassembled WGS sequence"/>
</dbReference>
<dbReference type="GO" id="GO:0016757">
    <property type="term" value="F:glycosyltransferase activity"/>
    <property type="evidence" value="ECO:0000318"/>
    <property type="project" value="GO_Central"/>
</dbReference>
<proteinExistence type="predicted"/>
<evidence type="ECO:0000256" key="3">
    <source>
        <dbReference type="ARBA" id="ARBA00023180"/>
    </source>
</evidence>
<name>A2GVB8_TRIV3</name>
<dbReference type="PANTHER" id="PTHR48437">
    <property type="entry name" value="INITIATOR BINDING DOMAIN-CONTAINING PROTEIN"/>
    <property type="match status" value="1"/>
</dbReference>
<evidence type="ECO:0000313" key="6">
    <source>
        <dbReference type="Proteomes" id="UP000001542"/>
    </source>
</evidence>
<organism evidence="5 6">
    <name type="scientific">Trichomonas vaginalis (strain ATCC PRA-98 / G3)</name>
    <dbReference type="NCBI Taxonomy" id="412133"/>
    <lineage>
        <taxon>Eukaryota</taxon>
        <taxon>Metamonada</taxon>
        <taxon>Parabasalia</taxon>
        <taxon>Trichomonadida</taxon>
        <taxon>Trichomonadidae</taxon>
        <taxon>Trichomonas</taxon>
    </lineage>
</organism>
<dbReference type="AlphaFoldDB" id="A2GVB8"/>
<dbReference type="VEuPathDB" id="TrichDB:TVAG_507400"/>
<reference evidence="5" key="1">
    <citation type="submission" date="2006-10" db="EMBL/GenBank/DDBJ databases">
        <authorList>
            <person name="Amadeo P."/>
            <person name="Zhao Q."/>
            <person name="Wortman J."/>
            <person name="Fraser-Liggett C."/>
            <person name="Carlton J."/>
        </authorList>
    </citation>
    <scope>NUCLEOTIDE SEQUENCE</scope>
    <source>
        <strain evidence="5">G3</strain>
    </source>
</reference>
<dbReference type="InterPro" id="IPR007657">
    <property type="entry name" value="Glycosyltransferase_61"/>
</dbReference>
<keyword evidence="6" id="KW-1185">Reference proteome</keyword>
<keyword evidence="3" id="KW-0325">Glycoprotein</keyword>
<keyword evidence="1" id="KW-0328">Glycosyltransferase</keyword>
<gene>
    <name evidence="5" type="ORF">TVAG_507400</name>
</gene>
<dbReference type="PANTHER" id="PTHR48437:SF1">
    <property type="entry name" value="INITIATOR BINDING DOMAIN-CONTAINING PROTEIN"/>
    <property type="match status" value="1"/>
</dbReference>
<sequence>MLIIMTITNFIIRVQTALIRLDIELFSTYSEIKLSKKVFSFFPDFEIICKYNETFNPPKTKMLLLYENDTTLNTFANNGFLPQTPEYNDIQHFHSTVIHGRNMFVSGDNAICTLKYYYDIGDRNNLTVSPFFNGTIVGEYESVVAIGHLYTAIYGHFINEIMAPSQLIPAEIRKKSYIVVQGNRSMCEELVRVLDFEDRIIYLTCDQFVFCRDLYTVCDPRTHGGYYGPCLGNLSIVVRKYFNLTKIQPLYVGLHKRRGPTRVIANLNEIINFSKNLNESIQFMYVPDITNTTLEIAKIHASLRVLVGSTGSNLIRSIYMHPFTCVVQICPPSFNFAVTVQEIVCNLYSIVVTEPKFSFREKSPQYINITKTYKAINIALYVTEHHEWPNISEFHLLK</sequence>